<evidence type="ECO:0000256" key="2">
    <source>
        <dbReference type="ARBA" id="ARBA00022691"/>
    </source>
</evidence>
<gene>
    <name evidence="5" type="ORF">NCTC13160_03643</name>
    <name evidence="6" type="ORF">PPN31119_00058</name>
</gene>
<dbReference type="AlphaFoldDB" id="A0A378YUP6"/>
<evidence type="ECO:0000313" key="5">
    <source>
        <dbReference type="EMBL" id="SUA80247.1"/>
    </source>
</evidence>
<protein>
    <submittedName>
        <fullName evidence="6">SET domain containing protein</fullName>
    </submittedName>
</protein>
<feature type="domain" description="SET" evidence="3">
    <location>
        <begin position="21"/>
        <end position="115"/>
    </location>
</feature>
<dbReference type="EMBL" id="CABPSO010000001">
    <property type="protein sequence ID" value="VVE59889.1"/>
    <property type="molecule type" value="Genomic_DNA"/>
</dbReference>
<dbReference type="SUPFAM" id="SSF82199">
    <property type="entry name" value="SET domain"/>
    <property type="match status" value="1"/>
</dbReference>
<dbReference type="PANTHER" id="PTHR12350">
    <property type="entry name" value="HISTONE-LYSINE N-METHYLTRANSFERASE-RELATED"/>
    <property type="match status" value="1"/>
</dbReference>
<dbReference type="STRING" id="93220.A6P55_15650"/>
<dbReference type="InterPro" id="IPR046341">
    <property type="entry name" value="SET_dom_sf"/>
</dbReference>
<evidence type="ECO:0000313" key="6">
    <source>
        <dbReference type="EMBL" id="VVE59889.1"/>
    </source>
</evidence>
<feature type="domain" description="Post-SET" evidence="4">
    <location>
        <begin position="123"/>
        <end position="139"/>
    </location>
</feature>
<dbReference type="Proteomes" id="UP000361468">
    <property type="component" value="Unassembled WGS sequence"/>
</dbReference>
<reference evidence="6 8" key="2">
    <citation type="submission" date="2019-08" db="EMBL/GenBank/DDBJ databases">
        <authorList>
            <person name="Peeters C."/>
        </authorList>
    </citation>
    <scope>NUCLEOTIDE SEQUENCE [LARGE SCALE GENOMIC DNA]</scope>
    <source>
        <strain evidence="6 8">LMG 31119</strain>
    </source>
</reference>
<keyword evidence="1" id="KW-0808">Transferase</keyword>
<dbReference type="EMBL" id="UGSG01000001">
    <property type="protein sequence ID" value="SUA80247.1"/>
    <property type="molecule type" value="Genomic_DNA"/>
</dbReference>
<dbReference type="InterPro" id="IPR053201">
    <property type="entry name" value="Flavunoidine_N-MTase"/>
</dbReference>
<dbReference type="KEGG" id="ppnm:LV28_18450"/>
<keyword evidence="8" id="KW-1185">Reference proteome</keyword>
<sequence>MAEPGWLYPFEGLKDGYPSSRQFEVCRTAGGEGNGVRTLVPFARGQRISRMAGLLSSQRKLHTLQVSETTHLYDPHFSGLLLHSCAPSSVLDMKRLEIFALRDISAGEFLTIDYACTEEVLARQFSCECGAPNCRRWITGFRELPDQEGQKRLAAPAVEPARQILP</sequence>
<dbReference type="PROSITE" id="PS50280">
    <property type="entry name" value="SET"/>
    <property type="match status" value="1"/>
</dbReference>
<dbReference type="GO" id="GO:0016740">
    <property type="term" value="F:transferase activity"/>
    <property type="evidence" value="ECO:0007669"/>
    <property type="project" value="UniProtKB-KW"/>
</dbReference>
<reference evidence="5 7" key="1">
    <citation type="submission" date="2018-06" db="EMBL/GenBank/DDBJ databases">
        <authorList>
            <consortium name="Pathogen Informatics"/>
            <person name="Doyle S."/>
        </authorList>
    </citation>
    <scope>NUCLEOTIDE SEQUENCE [LARGE SCALE GENOMIC DNA]</scope>
    <source>
        <strain evidence="5 7">NCTC13160</strain>
    </source>
</reference>
<dbReference type="KEGG" id="prb:X636_14625"/>
<evidence type="ECO:0000313" key="7">
    <source>
        <dbReference type="Proteomes" id="UP000254573"/>
    </source>
</evidence>
<accession>A0A378YUP6</accession>
<name>A0A378YUP6_9BURK</name>
<dbReference type="RefSeq" id="WP_028730964.1">
    <property type="nucleotide sequence ID" value="NC_023018.2"/>
</dbReference>
<dbReference type="PANTHER" id="PTHR12350:SF19">
    <property type="entry name" value="SET DOMAIN-CONTAINING PROTEIN"/>
    <property type="match status" value="1"/>
</dbReference>
<dbReference type="Pfam" id="PF00856">
    <property type="entry name" value="SET"/>
    <property type="match status" value="1"/>
</dbReference>
<dbReference type="GeneID" id="57197339"/>
<evidence type="ECO:0000256" key="1">
    <source>
        <dbReference type="ARBA" id="ARBA00022679"/>
    </source>
</evidence>
<dbReference type="OrthoDB" id="671472at2"/>
<dbReference type="InterPro" id="IPR001214">
    <property type="entry name" value="SET_dom"/>
</dbReference>
<organism evidence="5 7">
    <name type="scientific">Pandoraea pnomenusa</name>
    <dbReference type="NCBI Taxonomy" id="93220"/>
    <lineage>
        <taxon>Bacteria</taxon>
        <taxon>Pseudomonadati</taxon>
        <taxon>Pseudomonadota</taxon>
        <taxon>Betaproteobacteria</taxon>
        <taxon>Burkholderiales</taxon>
        <taxon>Burkholderiaceae</taxon>
        <taxon>Pandoraea</taxon>
    </lineage>
</organism>
<evidence type="ECO:0000259" key="4">
    <source>
        <dbReference type="PROSITE" id="PS50868"/>
    </source>
</evidence>
<evidence type="ECO:0000313" key="8">
    <source>
        <dbReference type="Proteomes" id="UP000361468"/>
    </source>
</evidence>
<proteinExistence type="predicted"/>
<evidence type="ECO:0000259" key="3">
    <source>
        <dbReference type="PROSITE" id="PS50280"/>
    </source>
</evidence>
<dbReference type="Proteomes" id="UP000254573">
    <property type="component" value="Unassembled WGS sequence"/>
</dbReference>
<dbReference type="KEGG" id="ppno:DA70_12250"/>
<keyword evidence="2" id="KW-0949">S-adenosyl-L-methionine</keyword>
<dbReference type="PROSITE" id="PS50868">
    <property type="entry name" value="POST_SET"/>
    <property type="match status" value="1"/>
</dbReference>
<dbReference type="InterPro" id="IPR003616">
    <property type="entry name" value="Post-SET_dom"/>
</dbReference>
<dbReference type="Gene3D" id="2.170.270.10">
    <property type="entry name" value="SET domain"/>
    <property type="match status" value="1"/>
</dbReference>